<keyword evidence="6" id="KW-1185">Reference proteome</keyword>
<dbReference type="KEGG" id="rama:IDM48_03330"/>
<feature type="domain" description="Glycosyltransferase subfamily 4-like N-terminal" evidence="4">
    <location>
        <begin position="15"/>
        <end position="189"/>
    </location>
</feature>
<dbReference type="AlphaFoldDB" id="A0A7H2BMQ8"/>
<evidence type="ECO:0000313" key="5">
    <source>
        <dbReference type="EMBL" id="QNV40954.1"/>
    </source>
</evidence>
<evidence type="ECO:0000256" key="1">
    <source>
        <dbReference type="ARBA" id="ARBA00022676"/>
    </source>
</evidence>
<organism evidence="5 6">
    <name type="scientific">Rothia amarae</name>
    <dbReference type="NCBI Taxonomy" id="169480"/>
    <lineage>
        <taxon>Bacteria</taxon>
        <taxon>Bacillati</taxon>
        <taxon>Actinomycetota</taxon>
        <taxon>Actinomycetes</taxon>
        <taxon>Micrococcales</taxon>
        <taxon>Micrococcaceae</taxon>
        <taxon>Rothia</taxon>
    </lineage>
</organism>
<dbReference type="Proteomes" id="UP000516421">
    <property type="component" value="Chromosome"/>
</dbReference>
<dbReference type="EMBL" id="CP061538">
    <property type="protein sequence ID" value="QNV40954.1"/>
    <property type="molecule type" value="Genomic_DNA"/>
</dbReference>
<dbReference type="PANTHER" id="PTHR45947">
    <property type="entry name" value="SULFOQUINOVOSYL TRANSFERASE SQD2"/>
    <property type="match status" value="1"/>
</dbReference>
<dbReference type="SUPFAM" id="SSF53756">
    <property type="entry name" value="UDP-Glycosyltransferase/glycogen phosphorylase"/>
    <property type="match status" value="1"/>
</dbReference>
<dbReference type="InterPro" id="IPR001296">
    <property type="entry name" value="Glyco_trans_1"/>
</dbReference>
<dbReference type="Pfam" id="PF13439">
    <property type="entry name" value="Glyco_transf_4"/>
    <property type="match status" value="1"/>
</dbReference>
<evidence type="ECO:0000259" key="3">
    <source>
        <dbReference type="Pfam" id="PF00534"/>
    </source>
</evidence>
<dbReference type="Gene3D" id="3.40.50.2000">
    <property type="entry name" value="Glycogen Phosphorylase B"/>
    <property type="match status" value="2"/>
</dbReference>
<dbReference type="InterPro" id="IPR050194">
    <property type="entry name" value="Glycosyltransferase_grp1"/>
</dbReference>
<dbReference type="PANTHER" id="PTHR45947:SF13">
    <property type="entry name" value="TRANSFERASE"/>
    <property type="match status" value="1"/>
</dbReference>
<evidence type="ECO:0000256" key="2">
    <source>
        <dbReference type="ARBA" id="ARBA00022679"/>
    </source>
</evidence>
<accession>A0A7H2BMQ8</accession>
<proteinExistence type="predicted"/>
<protein>
    <submittedName>
        <fullName evidence="5">Glycosyltransferase</fullName>
    </submittedName>
</protein>
<keyword evidence="1" id="KW-0328">Glycosyltransferase</keyword>
<dbReference type="GO" id="GO:1901137">
    <property type="term" value="P:carbohydrate derivative biosynthetic process"/>
    <property type="evidence" value="ECO:0007669"/>
    <property type="project" value="UniProtKB-ARBA"/>
</dbReference>
<dbReference type="InterPro" id="IPR028098">
    <property type="entry name" value="Glyco_trans_4-like_N"/>
</dbReference>
<reference evidence="5 6" key="1">
    <citation type="submission" date="2020-09" db="EMBL/GenBank/DDBJ databases">
        <title>Investigation of environmental microbe.</title>
        <authorList>
            <person name="Ou Y."/>
            <person name="Kang Q."/>
        </authorList>
    </citation>
    <scope>NUCLEOTIDE SEQUENCE [LARGE SCALE GENOMIC DNA]</scope>
    <source>
        <strain evidence="5 6">KJZ-9</strain>
    </source>
</reference>
<evidence type="ECO:0000259" key="4">
    <source>
        <dbReference type="Pfam" id="PF13439"/>
    </source>
</evidence>
<name>A0A7H2BMQ8_9MICC</name>
<sequence>MHTSPLAQPGEGDAGGMNVYIDRSLRALLAEFPQLSVEIFTLAPQRLKRSCQQVSERAVVHMIEIEEAFGAKKSELPGFIDEFARRVQQKSRRSPDIIHSHYWLSGLVALQYGEDIPVVHTMHTTAAAKNARAGAGEPHEPAERRRAEQEIVEKCAALVVNTAVEKEQMVRFYAADPAKISIIEPGVDTGIFKPTTGEQAEHAGSATSAHLVFAGRPQPLKGPQILVEALALLPADLAVNLTIIGRSNTDFEERLLARAQELGLEQQVELIPPVSSRDLAQQFRRADIVACPSSSETFGLVALEAQACGTPVIATDADGLAAAVENQRSGVLVASRTPADWAQAIEHLVRHPQLRQNLGAFAAQRAARKTWVLTAEHLFELYSSLSKPSFTDR</sequence>
<evidence type="ECO:0000313" key="6">
    <source>
        <dbReference type="Proteomes" id="UP000516421"/>
    </source>
</evidence>
<keyword evidence="2 5" id="KW-0808">Transferase</keyword>
<feature type="domain" description="Glycosyl transferase family 1" evidence="3">
    <location>
        <begin position="207"/>
        <end position="364"/>
    </location>
</feature>
<gene>
    <name evidence="5" type="ORF">IDM48_03330</name>
</gene>
<dbReference type="Pfam" id="PF00534">
    <property type="entry name" value="Glycos_transf_1"/>
    <property type="match status" value="1"/>
</dbReference>
<dbReference type="GO" id="GO:0016757">
    <property type="term" value="F:glycosyltransferase activity"/>
    <property type="evidence" value="ECO:0007669"/>
    <property type="project" value="UniProtKB-KW"/>
</dbReference>